<protein>
    <submittedName>
        <fullName evidence="1">Uncharacterized protein</fullName>
    </submittedName>
</protein>
<dbReference type="AlphaFoldDB" id="A0A7T7XQN6"/>
<evidence type="ECO:0000313" key="2">
    <source>
        <dbReference type="Proteomes" id="UP000595917"/>
    </source>
</evidence>
<evidence type="ECO:0000313" key="1">
    <source>
        <dbReference type="EMBL" id="QQO10703.1"/>
    </source>
</evidence>
<dbReference type="RefSeq" id="WP_215628008.1">
    <property type="nucleotide sequence ID" value="NZ_CP067089.2"/>
</dbReference>
<sequence length="342" mass="38974">MVMVRRVMTILVLLLVPYCVKGMTVHMAPVLYIDETKDMLKDHRFAYREILRELHGIETGMVLNFTALSDELIAPPQSMVDAATVCRNEKADFLLYGFIVKRDYTVQIEIKLFDYSNREIIRSFYAIDDHGNYERMIGDVAVKIVSYFNETFNLGLAGGRGSFVQISMPASVGYWTPLGSRWNDLLIGTGAVTVGFEIIPSDNCFIAFGKRFYFSTGIEAEYRLGLGRPDAYGGYYHSILLTVPVRLHLAVSEHHSFFMGAAFQYVLDILSVEEPYADAETRVYNNLGAGADIGYQLHFSERVSFYFDNLFTVLFTEEPLFSYSPHLGVKVMLYTKELKRTW</sequence>
<accession>A0A7T7XQN6</accession>
<reference evidence="1" key="1">
    <citation type="submission" date="2021-01" db="EMBL/GenBank/DDBJ databases">
        <title>Description of Breznakiella homolactica.</title>
        <authorList>
            <person name="Song Y."/>
            <person name="Brune A."/>
        </authorList>
    </citation>
    <scope>NUCLEOTIDE SEQUENCE</scope>
    <source>
        <strain evidence="1">RmG30</strain>
    </source>
</reference>
<organism evidence="1 2">
    <name type="scientific">Breznakiella homolactica</name>
    <dbReference type="NCBI Taxonomy" id="2798577"/>
    <lineage>
        <taxon>Bacteria</taxon>
        <taxon>Pseudomonadati</taxon>
        <taxon>Spirochaetota</taxon>
        <taxon>Spirochaetia</taxon>
        <taxon>Spirochaetales</taxon>
        <taxon>Breznakiellaceae</taxon>
        <taxon>Breznakiella</taxon>
    </lineage>
</organism>
<dbReference type="Proteomes" id="UP000595917">
    <property type="component" value="Chromosome"/>
</dbReference>
<dbReference type="KEGG" id="bhc:JFL75_07260"/>
<keyword evidence="2" id="KW-1185">Reference proteome</keyword>
<proteinExistence type="predicted"/>
<gene>
    <name evidence="1" type="ORF">JFL75_07260</name>
</gene>
<name>A0A7T7XQN6_9SPIR</name>
<dbReference type="EMBL" id="CP067089">
    <property type="protein sequence ID" value="QQO10703.1"/>
    <property type="molecule type" value="Genomic_DNA"/>
</dbReference>